<dbReference type="PANTHER" id="PTHR42715">
    <property type="entry name" value="BETA-GLUCOSIDASE"/>
    <property type="match status" value="1"/>
</dbReference>
<organism evidence="4 5">
    <name type="scientific">Sphingobium tyrosinilyticum</name>
    <dbReference type="NCBI Taxonomy" id="2715436"/>
    <lineage>
        <taxon>Bacteria</taxon>
        <taxon>Pseudomonadati</taxon>
        <taxon>Pseudomonadota</taxon>
        <taxon>Alphaproteobacteria</taxon>
        <taxon>Sphingomonadales</taxon>
        <taxon>Sphingomonadaceae</taxon>
        <taxon>Sphingobium</taxon>
    </lineage>
</organism>
<feature type="domain" description="Fibronectin type III-like" evidence="3">
    <location>
        <begin position="372"/>
        <end position="441"/>
    </location>
</feature>
<evidence type="ECO:0000259" key="3">
    <source>
        <dbReference type="SMART" id="SM01217"/>
    </source>
</evidence>
<dbReference type="InterPro" id="IPR036881">
    <property type="entry name" value="Glyco_hydro_3_C_sf"/>
</dbReference>
<dbReference type="Gene3D" id="3.40.50.1700">
    <property type="entry name" value="Glycoside hydrolase family 3 C-terminal domain"/>
    <property type="match status" value="1"/>
</dbReference>
<accession>A0ABV9F3F2</accession>
<dbReference type="InterPro" id="IPR002772">
    <property type="entry name" value="Glyco_hydro_3_C"/>
</dbReference>
<sequence>MAANTGEAAVLAIRSDVDVDLPEGASYARLPAMLREGKVDEATIDAAVSRVLTLKFEAGLFEHPYADPARAARVLNDPAGPVLARRLAERSLVLLKNDGILPLDPKRATRIALIGPNSREALRGGYSGEPTHAVGILEGLRAGAGKSVVIEQTDGVWINMPGVGAPETVPIRPVPAADNQRRIAEAVALARRSDIVILCVGDTEATTREAVVPMLPGDRRTLNLFGDQDALVKAVLDCGKPVVGILINGRPLIVDELAKGASALMVAWYPGEQGGQAIADGLFGRVNPGGKLPVTFPASVGELPDWYNHQPSADKVPYIEGKRTPAFPFGFGLSYTSFDISEPRLAKSSIGQMETVRVEVDVTNSGGRDGDEVVQIYVRDMVASVPRPVLELKAFRRVTLRKGERRTVSFDLTPDAFAFWDKGMNWRVEPGEFTIFAGNSSANLKNARLTVA</sequence>
<dbReference type="InterPro" id="IPR017853">
    <property type="entry name" value="GH"/>
</dbReference>
<dbReference type="Pfam" id="PF14310">
    <property type="entry name" value="Fn3-like"/>
    <property type="match status" value="1"/>
</dbReference>
<keyword evidence="5" id="KW-1185">Reference proteome</keyword>
<reference evidence="5" key="1">
    <citation type="journal article" date="2019" name="Int. J. Syst. Evol. Microbiol.">
        <title>The Global Catalogue of Microorganisms (GCM) 10K type strain sequencing project: providing services to taxonomists for standard genome sequencing and annotation.</title>
        <authorList>
            <consortium name="The Broad Institute Genomics Platform"/>
            <consortium name="The Broad Institute Genome Sequencing Center for Infectious Disease"/>
            <person name="Wu L."/>
            <person name="Ma J."/>
        </authorList>
    </citation>
    <scope>NUCLEOTIDE SEQUENCE [LARGE SCALE GENOMIC DNA]</scope>
    <source>
        <strain evidence="5">NBRC 103632</strain>
    </source>
</reference>
<dbReference type="SMART" id="SM01217">
    <property type="entry name" value="Fn3_like"/>
    <property type="match status" value="1"/>
</dbReference>
<dbReference type="Gene3D" id="2.60.40.10">
    <property type="entry name" value="Immunoglobulins"/>
    <property type="match status" value="1"/>
</dbReference>
<evidence type="ECO:0000313" key="5">
    <source>
        <dbReference type="Proteomes" id="UP001595957"/>
    </source>
</evidence>
<dbReference type="Gene3D" id="3.20.20.300">
    <property type="entry name" value="Glycoside hydrolase, family 3, N-terminal domain"/>
    <property type="match status" value="1"/>
</dbReference>
<evidence type="ECO:0000256" key="2">
    <source>
        <dbReference type="ARBA" id="ARBA00022801"/>
    </source>
</evidence>
<dbReference type="SUPFAM" id="SSF51445">
    <property type="entry name" value="(Trans)glycosidases"/>
    <property type="match status" value="1"/>
</dbReference>
<name>A0ABV9F3F2_9SPHN</name>
<proteinExistence type="inferred from homology"/>
<evidence type="ECO:0000256" key="1">
    <source>
        <dbReference type="ARBA" id="ARBA00005336"/>
    </source>
</evidence>
<dbReference type="Proteomes" id="UP001595957">
    <property type="component" value="Unassembled WGS sequence"/>
</dbReference>
<dbReference type="GO" id="GO:0016787">
    <property type="term" value="F:hydrolase activity"/>
    <property type="evidence" value="ECO:0007669"/>
    <property type="project" value="UniProtKB-KW"/>
</dbReference>
<dbReference type="PANTHER" id="PTHR42715:SF10">
    <property type="entry name" value="BETA-GLUCOSIDASE"/>
    <property type="match status" value="1"/>
</dbReference>
<gene>
    <name evidence="4" type="ORF">ACFO3E_13970</name>
</gene>
<dbReference type="InterPro" id="IPR036962">
    <property type="entry name" value="Glyco_hydro_3_N_sf"/>
</dbReference>
<dbReference type="InterPro" id="IPR050288">
    <property type="entry name" value="Cellulose_deg_GH3"/>
</dbReference>
<dbReference type="InterPro" id="IPR026891">
    <property type="entry name" value="Fn3-like"/>
</dbReference>
<comment type="similarity">
    <text evidence="1">Belongs to the glycosyl hydrolase 3 family.</text>
</comment>
<dbReference type="Pfam" id="PF01915">
    <property type="entry name" value="Glyco_hydro_3_C"/>
    <property type="match status" value="1"/>
</dbReference>
<protein>
    <submittedName>
        <fullName evidence="4">Glycoside hydrolase family 3 C-terminal domain-containing protein</fullName>
    </submittedName>
</protein>
<keyword evidence="2 4" id="KW-0378">Hydrolase</keyword>
<dbReference type="RefSeq" id="WP_380805531.1">
    <property type="nucleotide sequence ID" value="NZ_JBHSFZ010000030.1"/>
</dbReference>
<dbReference type="SUPFAM" id="SSF52279">
    <property type="entry name" value="Beta-D-glucan exohydrolase, C-terminal domain"/>
    <property type="match status" value="1"/>
</dbReference>
<dbReference type="InterPro" id="IPR013783">
    <property type="entry name" value="Ig-like_fold"/>
</dbReference>
<dbReference type="EMBL" id="JBHSFZ010000030">
    <property type="protein sequence ID" value="MFC4595291.1"/>
    <property type="molecule type" value="Genomic_DNA"/>
</dbReference>
<comment type="caution">
    <text evidence="4">The sequence shown here is derived from an EMBL/GenBank/DDBJ whole genome shotgun (WGS) entry which is preliminary data.</text>
</comment>
<evidence type="ECO:0000313" key="4">
    <source>
        <dbReference type="EMBL" id="MFC4595291.1"/>
    </source>
</evidence>